<sequence>MSKTQLIKAIVLTAIYHNGKRYEIDDEIEVTEAEYNELSIYLKPQDEALKAQEQAKLEAKQKAEELAQQAEAEKQAMIERVSELEQLVQEKDAEIEKLTAELTTLTQAEAEKIQQDVTEKTAGHTHKTKEKGKK</sequence>
<dbReference type="EMBL" id="JASAYQ010000005">
    <property type="protein sequence ID" value="MDP8172604.1"/>
    <property type="molecule type" value="Genomic_DNA"/>
</dbReference>
<comment type="caution">
    <text evidence="3">The sequence shown here is derived from an EMBL/GenBank/DDBJ whole genome shotgun (WGS) entry which is preliminary data.</text>
</comment>
<name>A0AAJ6P0F2_9PAST</name>
<feature type="domain" description="DUF7210" evidence="2">
    <location>
        <begin position="8"/>
        <end position="39"/>
    </location>
</feature>
<evidence type="ECO:0000313" key="3">
    <source>
        <dbReference type="EMBL" id="MDP8172604.1"/>
    </source>
</evidence>
<evidence type="ECO:0000259" key="2">
    <source>
        <dbReference type="Pfam" id="PF23843"/>
    </source>
</evidence>
<protein>
    <recommendedName>
        <fullName evidence="2">DUF7210 domain-containing protein</fullName>
    </recommendedName>
</protein>
<accession>A0AAJ6P0F2</accession>
<organism evidence="3 4">
    <name type="scientific">Phocoenobacter skyensis</name>
    <dbReference type="NCBI Taxonomy" id="97481"/>
    <lineage>
        <taxon>Bacteria</taxon>
        <taxon>Pseudomonadati</taxon>
        <taxon>Pseudomonadota</taxon>
        <taxon>Gammaproteobacteria</taxon>
        <taxon>Pasteurellales</taxon>
        <taxon>Pasteurellaceae</taxon>
        <taxon>Phocoenobacter</taxon>
    </lineage>
</organism>
<proteinExistence type="predicted"/>
<evidence type="ECO:0000256" key="1">
    <source>
        <dbReference type="SAM" id="MobiDB-lite"/>
    </source>
</evidence>
<gene>
    <name evidence="3" type="ORF">QJU93_04455</name>
</gene>
<feature type="compositionally biased region" description="Basic residues" evidence="1">
    <location>
        <begin position="123"/>
        <end position="134"/>
    </location>
</feature>
<reference evidence="3" key="1">
    <citation type="journal article" date="2023" name="Front. Microbiol.">
        <title>Phylogeography and host specificity of Pasteurellaceae pathogenic to sea-farmed fish in the north-east Atlantic.</title>
        <authorList>
            <person name="Gulla S."/>
            <person name="Colquhoun D.J."/>
            <person name="Olsen A.B."/>
            <person name="Spilsberg B."/>
            <person name="Lagesen K."/>
            <person name="Aakesson C.P."/>
            <person name="Strom S."/>
            <person name="Manji F."/>
            <person name="Birkbeck T.H."/>
            <person name="Nilsen H.K."/>
        </authorList>
    </citation>
    <scope>NUCLEOTIDE SEQUENCE</scope>
    <source>
        <strain evidence="3">TW16_20</strain>
    </source>
</reference>
<dbReference type="AlphaFoldDB" id="A0AAJ6P0F2"/>
<feature type="region of interest" description="Disordered" evidence="1">
    <location>
        <begin position="114"/>
        <end position="134"/>
    </location>
</feature>
<evidence type="ECO:0000313" key="4">
    <source>
        <dbReference type="Proteomes" id="UP001236239"/>
    </source>
</evidence>
<dbReference type="InterPro" id="IPR055634">
    <property type="entry name" value="DUF7210"/>
</dbReference>
<dbReference type="Pfam" id="PF23843">
    <property type="entry name" value="DUF7210"/>
    <property type="match status" value="1"/>
</dbReference>
<dbReference type="RefSeq" id="WP_306375172.1">
    <property type="nucleotide sequence ID" value="NZ_JASAYL010000008.1"/>
</dbReference>
<dbReference type="Proteomes" id="UP001236239">
    <property type="component" value="Unassembled WGS sequence"/>
</dbReference>